<keyword evidence="1" id="KW-0175">Coiled coil</keyword>
<proteinExistence type="predicted"/>
<organism evidence="3 4">
    <name type="scientific">Oceanipulchritudo coccoides</name>
    <dbReference type="NCBI Taxonomy" id="2706888"/>
    <lineage>
        <taxon>Bacteria</taxon>
        <taxon>Pseudomonadati</taxon>
        <taxon>Verrucomicrobiota</taxon>
        <taxon>Opitutia</taxon>
        <taxon>Puniceicoccales</taxon>
        <taxon>Oceanipulchritudinaceae</taxon>
        <taxon>Oceanipulchritudo</taxon>
    </lineage>
</organism>
<feature type="coiled-coil region" evidence="1">
    <location>
        <begin position="37"/>
        <end position="88"/>
    </location>
</feature>
<evidence type="ECO:0000256" key="2">
    <source>
        <dbReference type="SAM" id="Phobius"/>
    </source>
</evidence>
<name>A0A6B2M4M3_9BACT</name>
<dbReference type="EMBL" id="JAAGNX010000002">
    <property type="protein sequence ID" value="NDV62580.1"/>
    <property type="molecule type" value="Genomic_DNA"/>
</dbReference>
<evidence type="ECO:0000256" key="1">
    <source>
        <dbReference type="SAM" id="Coils"/>
    </source>
</evidence>
<dbReference type="AlphaFoldDB" id="A0A6B2M4M3"/>
<keyword evidence="2" id="KW-1133">Transmembrane helix</keyword>
<evidence type="ECO:0000313" key="3">
    <source>
        <dbReference type="EMBL" id="NDV62580.1"/>
    </source>
</evidence>
<accession>A0A6B2M4M3</accession>
<evidence type="ECO:0000313" key="4">
    <source>
        <dbReference type="Proteomes" id="UP000478417"/>
    </source>
</evidence>
<gene>
    <name evidence="3" type="ORF">G0Q06_08965</name>
</gene>
<reference evidence="3 4" key="1">
    <citation type="submission" date="2020-02" db="EMBL/GenBank/DDBJ databases">
        <title>Albibacoteraceae fam. nov., the first described family within the subdivision 4 Verrucomicrobia.</title>
        <authorList>
            <person name="Xi F."/>
        </authorList>
    </citation>
    <scope>NUCLEOTIDE SEQUENCE [LARGE SCALE GENOMIC DNA]</scope>
    <source>
        <strain evidence="3 4">CK1056</strain>
    </source>
</reference>
<dbReference type="Proteomes" id="UP000478417">
    <property type="component" value="Unassembled WGS sequence"/>
</dbReference>
<keyword evidence="2" id="KW-0472">Membrane</keyword>
<evidence type="ECO:0008006" key="5">
    <source>
        <dbReference type="Google" id="ProtNLM"/>
    </source>
</evidence>
<dbReference type="InterPro" id="IPR014717">
    <property type="entry name" value="Transl_elong_EF1B/ribsomal_bS6"/>
</dbReference>
<feature type="transmembrane region" description="Helical" evidence="2">
    <location>
        <begin position="13"/>
        <end position="32"/>
    </location>
</feature>
<dbReference type="RefSeq" id="WP_163964695.1">
    <property type="nucleotide sequence ID" value="NZ_JAAGNX010000002.1"/>
</dbReference>
<comment type="caution">
    <text evidence="3">The sequence shown here is derived from an EMBL/GenBank/DDBJ whole genome shotgun (WGS) entry which is preliminary data.</text>
</comment>
<protein>
    <recommendedName>
        <fullName evidence="5">Type IV pilus assembly protein PilO</fullName>
    </recommendedName>
</protein>
<sequence length="194" mass="22142">MNLSVISKKFSEYPVIFVCGVITPLALVLLFMRAPKLEQYETELSDLEREWEQILTNTERSNGLEEDIAALESGLEDIESRLMRVENVAINYEFFYDLEEETGVTLNQFSQGVASDGSEIPMGLEKMKHFSVIPYDLTIAGSMDQLLGFMDVLNRQNYIVRLDMLRLFPSIGEQGDEDNLGGRLRCYVLAEKHE</sequence>
<dbReference type="Gene3D" id="3.30.70.60">
    <property type="match status" value="1"/>
</dbReference>
<keyword evidence="4" id="KW-1185">Reference proteome</keyword>
<keyword evidence="2" id="KW-0812">Transmembrane</keyword>